<comment type="caution">
    <text evidence="1">The sequence shown here is derived from an EMBL/GenBank/DDBJ whole genome shotgun (WGS) entry which is preliminary data.</text>
</comment>
<proteinExistence type="predicted"/>
<keyword evidence="2" id="KW-1185">Reference proteome</keyword>
<organism evidence="1 2">
    <name type="scientific">Coregonus suidteri</name>
    <dbReference type="NCBI Taxonomy" id="861788"/>
    <lineage>
        <taxon>Eukaryota</taxon>
        <taxon>Metazoa</taxon>
        <taxon>Chordata</taxon>
        <taxon>Craniata</taxon>
        <taxon>Vertebrata</taxon>
        <taxon>Euteleostomi</taxon>
        <taxon>Actinopterygii</taxon>
        <taxon>Neopterygii</taxon>
        <taxon>Teleostei</taxon>
        <taxon>Protacanthopterygii</taxon>
        <taxon>Salmoniformes</taxon>
        <taxon>Salmonidae</taxon>
        <taxon>Coregoninae</taxon>
        <taxon>Coregonus</taxon>
    </lineage>
</organism>
<sequence length="117" mass="13453">PRVCNALCRNLYLPVYSHTPHRLLLRELRCSNCLIICMVRSLWHSSGGHEVCSPSKPRFRTETGRILRGRPRSETWTHLTNLLDCCAVMDTLLPMNRTATQITNTRKIDTMLVRSCS</sequence>
<name>A0AAN8KR92_9TELE</name>
<reference evidence="1 2" key="1">
    <citation type="submission" date="2021-04" db="EMBL/GenBank/DDBJ databases">
        <authorList>
            <person name="De Guttry C."/>
            <person name="Zahm M."/>
            <person name="Klopp C."/>
            <person name="Cabau C."/>
            <person name="Louis A."/>
            <person name="Berthelot C."/>
            <person name="Parey E."/>
            <person name="Roest Crollius H."/>
            <person name="Montfort J."/>
            <person name="Robinson-Rechavi M."/>
            <person name="Bucao C."/>
            <person name="Bouchez O."/>
            <person name="Gislard M."/>
            <person name="Lluch J."/>
            <person name="Milhes M."/>
            <person name="Lampietro C."/>
            <person name="Lopez Roques C."/>
            <person name="Donnadieu C."/>
            <person name="Braasch I."/>
            <person name="Desvignes T."/>
            <person name="Postlethwait J."/>
            <person name="Bobe J."/>
            <person name="Wedekind C."/>
            <person name="Guiguen Y."/>
        </authorList>
    </citation>
    <scope>NUCLEOTIDE SEQUENCE [LARGE SCALE GENOMIC DNA]</scope>
    <source>
        <strain evidence="1">Cs_M1</strain>
        <tissue evidence="1">Blood</tissue>
    </source>
</reference>
<protein>
    <submittedName>
        <fullName evidence="1">Uncharacterized protein</fullName>
    </submittedName>
</protein>
<dbReference type="AlphaFoldDB" id="A0AAN8KR92"/>
<accession>A0AAN8KR92</accession>
<feature type="non-terminal residue" evidence="1">
    <location>
        <position position="1"/>
    </location>
</feature>
<evidence type="ECO:0000313" key="2">
    <source>
        <dbReference type="Proteomes" id="UP001356427"/>
    </source>
</evidence>
<dbReference type="EMBL" id="JAGTTL010000032">
    <property type="protein sequence ID" value="KAK6296543.1"/>
    <property type="molecule type" value="Genomic_DNA"/>
</dbReference>
<evidence type="ECO:0000313" key="1">
    <source>
        <dbReference type="EMBL" id="KAK6296543.1"/>
    </source>
</evidence>
<gene>
    <name evidence="1" type="ORF">J4Q44_G00326850</name>
</gene>
<dbReference type="Proteomes" id="UP001356427">
    <property type="component" value="Unassembled WGS sequence"/>
</dbReference>